<gene>
    <name evidence="2" type="primary">LOC117357723</name>
</gene>
<dbReference type="RefSeq" id="XP_033794597.1">
    <property type="nucleotide sequence ID" value="XM_033938706.1"/>
</dbReference>
<dbReference type="OrthoDB" id="8769224at2759"/>
<accession>A0A6P8Q3P6</accession>
<keyword evidence="1" id="KW-1185">Reference proteome</keyword>
<dbReference type="AlphaFoldDB" id="A0A6P8Q3P6"/>
<dbReference type="PANTHER" id="PTHR15249:SF0">
    <property type="entry name" value="TRAF FAMILY MEMBER-ASSOCIATED NF-KAPPA-B ACTIVATOR"/>
    <property type="match status" value="1"/>
</dbReference>
<dbReference type="PANTHER" id="PTHR15249">
    <property type="entry name" value="TRAF FAMILY MEMBER-ASSOCIATED NF-KAPPA-B ACTIVATOR"/>
    <property type="match status" value="1"/>
</dbReference>
<reference evidence="2" key="1">
    <citation type="submission" date="2025-08" db="UniProtKB">
        <authorList>
            <consortium name="RefSeq"/>
        </authorList>
    </citation>
    <scope>IDENTIFICATION</scope>
</reference>
<dbReference type="Proteomes" id="UP000515159">
    <property type="component" value="Chromosome 3"/>
</dbReference>
<evidence type="ECO:0000313" key="2">
    <source>
        <dbReference type="RefSeq" id="XP_033794597.1"/>
    </source>
</evidence>
<sequence>MEEAILQLSQELRKLQALCTRQAILLQRLTMRIEPSTEMPISLPIQCTDAGSSEQSENAFLRPQGKKALNGELPVSTVPTLPDSMFARNQKQATETLPSFDIKFPPNTENYSFLNSEEKAELAMMSLYGLDYAMQKNRPNLDHDLFFGKSVMPPSNGDGESPGTCKMRDWLFLNLADGKSLINLYDLYEDPPGLPLETAVTHNCMPAERNSPVTVRGPTKIAWCVAEDCPPLDHGGRLSSDLSLSSQTCDFCQAIFPGGAATQGDYLRHLTDHVEPH</sequence>
<dbReference type="GeneID" id="117357723"/>
<name>A0A6P8Q3P6_GEOSA</name>
<proteinExistence type="predicted"/>
<protein>
    <submittedName>
        <fullName evidence="2">Uncharacterized protein LOC117357723</fullName>
    </submittedName>
</protein>
<dbReference type="InterPro" id="IPR039669">
    <property type="entry name" value="TANK"/>
</dbReference>
<organism evidence="1 2">
    <name type="scientific">Geotrypetes seraphini</name>
    <name type="common">Gaboon caecilian</name>
    <name type="synonym">Caecilia seraphini</name>
    <dbReference type="NCBI Taxonomy" id="260995"/>
    <lineage>
        <taxon>Eukaryota</taxon>
        <taxon>Metazoa</taxon>
        <taxon>Chordata</taxon>
        <taxon>Craniata</taxon>
        <taxon>Vertebrata</taxon>
        <taxon>Euteleostomi</taxon>
        <taxon>Amphibia</taxon>
        <taxon>Gymnophiona</taxon>
        <taxon>Geotrypetes</taxon>
    </lineage>
</organism>
<dbReference type="KEGG" id="gsh:117357723"/>
<dbReference type="GO" id="GO:0043124">
    <property type="term" value="P:negative regulation of canonical NF-kappaB signal transduction"/>
    <property type="evidence" value="ECO:0007669"/>
    <property type="project" value="InterPro"/>
</dbReference>
<dbReference type="InParanoid" id="A0A6P8Q3P6"/>
<evidence type="ECO:0000313" key="1">
    <source>
        <dbReference type="Proteomes" id="UP000515159"/>
    </source>
</evidence>